<evidence type="ECO:0000256" key="1">
    <source>
        <dbReference type="SAM" id="Phobius"/>
    </source>
</evidence>
<proteinExistence type="predicted"/>
<reference evidence="2" key="1">
    <citation type="submission" date="2019-08" db="EMBL/GenBank/DDBJ databases">
        <title>The improved chromosome-level genome for the pearl oyster Pinctada fucata martensii using PacBio sequencing and Hi-C.</title>
        <authorList>
            <person name="Zheng Z."/>
        </authorList>
    </citation>
    <scope>NUCLEOTIDE SEQUENCE</scope>
    <source>
        <strain evidence="2">ZZ-2019</strain>
        <tissue evidence="2">Adductor muscle</tissue>
    </source>
</reference>
<accession>A0AA89C7A9</accession>
<name>A0AA89C7A9_PINIB</name>
<evidence type="ECO:0000313" key="3">
    <source>
        <dbReference type="Proteomes" id="UP001186944"/>
    </source>
</evidence>
<feature type="transmembrane region" description="Helical" evidence="1">
    <location>
        <begin position="62"/>
        <end position="78"/>
    </location>
</feature>
<feature type="transmembrane region" description="Helical" evidence="1">
    <location>
        <begin position="172"/>
        <end position="193"/>
    </location>
</feature>
<feature type="transmembrane region" description="Helical" evidence="1">
    <location>
        <begin position="130"/>
        <end position="151"/>
    </location>
</feature>
<keyword evidence="1" id="KW-1133">Transmembrane helix</keyword>
<gene>
    <name evidence="2" type="ORF">FSP39_011289</name>
</gene>
<dbReference type="Proteomes" id="UP001186944">
    <property type="component" value="Unassembled WGS sequence"/>
</dbReference>
<evidence type="ECO:0000313" key="2">
    <source>
        <dbReference type="EMBL" id="KAK3102423.1"/>
    </source>
</evidence>
<keyword evidence="1" id="KW-0472">Membrane</keyword>
<organism evidence="2 3">
    <name type="scientific">Pinctada imbricata</name>
    <name type="common">Atlantic pearl-oyster</name>
    <name type="synonym">Pinctada martensii</name>
    <dbReference type="NCBI Taxonomy" id="66713"/>
    <lineage>
        <taxon>Eukaryota</taxon>
        <taxon>Metazoa</taxon>
        <taxon>Spiralia</taxon>
        <taxon>Lophotrochozoa</taxon>
        <taxon>Mollusca</taxon>
        <taxon>Bivalvia</taxon>
        <taxon>Autobranchia</taxon>
        <taxon>Pteriomorphia</taxon>
        <taxon>Pterioida</taxon>
        <taxon>Pterioidea</taxon>
        <taxon>Pteriidae</taxon>
        <taxon>Pinctada</taxon>
    </lineage>
</organism>
<dbReference type="AlphaFoldDB" id="A0AA89C7A9"/>
<comment type="caution">
    <text evidence="2">The sequence shown here is derived from an EMBL/GenBank/DDBJ whole genome shotgun (WGS) entry which is preliminary data.</text>
</comment>
<feature type="transmembrane region" description="Helical" evidence="1">
    <location>
        <begin position="20"/>
        <end position="42"/>
    </location>
</feature>
<dbReference type="EMBL" id="VSWD01000005">
    <property type="protein sequence ID" value="KAK3102423.1"/>
    <property type="molecule type" value="Genomic_DNA"/>
</dbReference>
<protein>
    <submittedName>
        <fullName evidence="2">Uncharacterized protein</fullName>
    </submittedName>
</protein>
<sequence>MTKKGIVKRAWKKHRLGMTLMIMSILVGFADVVMDWKLYASLHVTEKGLVFGPMNASIIKNQWNMSWIGVGALFLKLLRFVLYLSSESKVFRGVICDGLISIPILVVYQAPKTWIQGDIARCHASSVNEVLAIITVASFFIKLAVLAWHILKACGMKCCEGCLVEVADEEKKCVFALQILRIFTLAFILVLLANTFTDVYCFKSSYQDCLVPGRLYDALTDSNLIRRYFQNVSVFLNLDSIKPQHLRFEQSYEGGCGWLKLFSFTKDIFEDNDSLSGVKNKQLKFQIMYGLNETKKSFLQISRDNENATCIGIDEKSCEISECSNESFHGVQQTQMSIKFRYTAPLVPQKIFGDLTYNWQRASYGKRYYTSSYASVNGPNIHYFKETHDDTSEMEYVLKLPYNNETVFYTEAGWIFSTSNSSVITSDIPGWNSNCNKDDYIKVPSIDYRIYV</sequence>
<feature type="transmembrane region" description="Helical" evidence="1">
    <location>
        <begin position="90"/>
        <end position="110"/>
    </location>
</feature>
<keyword evidence="1" id="KW-0812">Transmembrane</keyword>
<keyword evidence="3" id="KW-1185">Reference proteome</keyword>